<dbReference type="EMBL" id="MOOB01000941">
    <property type="protein sequence ID" value="OQE30126.1"/>
    <property type="molecule type" value="Genomic_DNA"/>
</dbReference>
<proteinExistence type="predicted"/>
<accession>A0A1V6TVA8</accession>
<dbReference type="AlphaFoldDB" id="A0A1V6TVA8"/>
<feature type="non-terminal residue" evidence="1">
    <location>
        <position position="39"/>
    </location>
</feature>
<protein>
    <submittedName>
        <fullName evidence="1">Uncharacterized protein</fullName>
    </submittedName>
</protein>
<evidence type="ECO:0000313" key="1">
    <source>
        <dbReference type="EMBL" id="OQE30126.1"/>
    </source>
</evidence>
<comment type="caution">
    <text evidence="1">The sequence shown here is derived from an EMBL/GenBank/DDBJ whole genome shotgun (WGS) entry which is preliminary data.</text>
</comment>
<dbReference type="Proteomes" id="UP000191691">
    <property type="component" value="Unassembled WGS sequence"/>
</dbReference>
<organism evidence="1 2">
    <name type="scientific">Penicillium nalgiovense</name>
    <dbReference type="NCBI Taxonomy" id="60175"/>
    <lineage>
        <taxon>Eukaryota</taxon>
        <taxon>Fungi</taxon>
        <taxon>Dikarya</taxon>
        <taxon>Ascomycota</taxon>
        <taxon>Pezizomycotina</taxon>
        <taxon>Eurotiomycetes</taxon>
        <taxon>Eurotiomycetidae</taxon>
        <taxon>Eurotiales</taxon>
        <taxon>Aspergillaceae</taxon>
        <taxon>Penicillium</taxon>
    </lineage>
</organism>
<gene>
    <name evidence="1" type="ORF">PENNAL_c0941G06076</name>
</gene>
<evidence type="ECO:0000313" key="2">
    <source>
        <dbReference type="Proteomes" id="UP000191691"/>
    </source>
</evidence>
<sequence length="39" mass="4168">MSLKGKCPLTQGPHGALARKHKICDFIVEEVIDCPTSGS</sequence>
<name>A0A1V6TVA8_PENNA</name>
<keyword evidence="2" id="KW-1185">Reference proteome</keyword>
<reference evidence="2" key="1">
    <citation type="journal article" date="2017" name="Nat. Microbiol.">
        <title>Global analysis of biosynthetic gene clusters reveals vast potential of secondary metabolite production in Penicillium species.</title>
        <authorList>
            <person name="Nielsen J.C."/>
            <person name="Grijseels S."/>
            <person name="Prigent S."/>
            <person name="Ji B."/>
            <person name="Dainat J."/>
            <person name="Nielsen K.F."/>
            <person name="Frisvad J.C."/>
            <person name="Workman M."/>
            <person name="Nielsen J."/>
        </authorList>
    </citation>
    <scope>NUCLEOTIDE SEQUENCE [LARGE SCALE GENOMIC DNA]</scope>
    <source>
        <strain evidence="2">IBT 13039</strain>
    </source>
</reference>